<gene>
    <name evidence="1" type="ORF">SAMN05444002_1291</name>
</gene>
<accession>A0A1N6F1L6</accession>
<protein>
    <recommendedName>
        <fullName evidence="3">DUF3168 domain-containing protein</fullName>
    </recommendedName>
</protein>
<proteinExistence type="predicted"/>
<dbReference type="Pfam" id="PF11367">
    <property type="entry name" value="Tail_completion_gp17"/>
    <property type="match status" value="1"/>
</dbReference>
<evidence type="ECO:0000313" key="1">
    <source>
        <dbReference type="EMBL" id="SIN89172.1"/>
    </source>
</evidence>
<dbReference type="AlphaFoldDB" id="A0A1N6F1L6"/>
<dbReference type="InterPro" id="IPR053745">
    <property type="entry name" value="Viral_Tail_Comp_sf"/>
</dbReference>
<dbReference type="Proteomes" id="UP000184932">
    <property type="component" value="Unassembled WGS sequence"/>
</dbReference>
<evidence type="ECO:0000313" key="2">
    <source>
        <dbReference type="Proteomes" id="UP000184932"/>
    </source>
</evidence>
<keyword evidence="2" id="KW-1185">Reference proteome</keyword>
<reference evidence="2" key="1">
    <citation type="submission" date="2016-11" db="EMBL/GenBank/DDBJ databases">
        <authorList>
            <person name="Varghese N."/>
            <person name="Submissions S."/>
        </authorList>
    </citation>
    <scope>NUCLEOTIDE SEQUENCE [LARGE SCALE GENOMIC DNA]</scope>
    <source>
        <strain evidence="2">DSM 29440</strain>
    </source>
</reference>
<name>A0A1N6F1L6_9RHOB</name>
<dbReference type="InterPro" id="IPR021508">
    <property type="entry name" value="Gp17-like"/>
</dbReference>
<evidence type="ECO:0008006" key="3">
    <source>
        <dbReference type="Google" id="ProtNLM"/>
    </source>
</evidence>
<dbReference type="Gene3D" id="3.30.2000.30">
    <property type="match status" value="1"/>
</dbReference>
<dbReference type="RefSeq" id="WP_074255378.1">
    <property type="nucleotide sequence ID" value="NZ_FSRL01000001.1"/>
</dbReference>
<dbReference type="EMBL" id="FSRL01000001">
    <property type="protein sequence ID" value="SIN89172.1"/>
    <property type="molecule type" value="Genomic_DNA"/>
</dbReference>
<sequence length="135" mass="14243">MSYGASAALQSAVYLHLQADPGVTALVGGHIYDAAPPGTPPGTYVSLGPEEVVSRRDCSAEAALFRFTVSVVTDAAGFGTAKQIAGAISDAFIDADLTLTRGTLVSLKFERARARRVGEGDQRRIDLRFAAWIDD</sequence>
<dbReference type="STRING" id="1217970.SAMN05444002_1291"/>
<dbReference type="OrthoDB" id="7644395at2"/>
<organism evidence="1 2">
    <name type="scientific">Vannielia litorea</name>
    <dbReference type="NCBI Taxonomy" id="1217970"/>
    <lineage>
        <taxon>Bacteria</taxon>
        <taxon>Pseudomonadati</taxon>
        <taxon>Pseudomonadota</taxon>
        <taxon>Alphaproteobacteria</taxon>
        <taxon>Rhodobacterales</taxon>
        <taxon>Paracoccaceae</taxon>
        <taxon>Vannielia</taxon>
    </lineage>
</organism>